<dbReference type="PROSITE" id="PS51257">
    <property type="entry name" value="PROKAR_LIPOPROTEIN"/>
    <property type="match status" value="1"/>
</dbReference>
<dbReference type="Proteomes" id="UP000270673">
    <property type="component" value="Chromosome"/>
</dbReference>
<evidence type="ECO:0000259" key="1">
    <source>
        <dbReference type="Pfam" id="PF16323"/>
    </source>
</evidence>
<reference evidence="2 3" key="1">
    <citation type="submission" date="2018-10" db="EMBL/GenBank/DDBJ databases">
        <title>Butyricimonas faecalis sp. nov., isolated from human faeces and emended description of the genus Butyricimonas.</title>
        <authorList>
            <person name="Le Roy T."/>
            <person name="Van der Smissen P."/>
            <person name="Paquot A."/>
            <person name="Delzenne N."/>
            <person name="Muccioli G."/>
            <person name="Collet J.-F."/>
            <person name="Cani P.D."/>
        </authorList>
    </citation>
    <scope>NUCLEOTIDE SEQUENCE [LARGE SCALE GENOMIC DNA]</scope>
    <source>
        <strain evidence="2 3">H184</strain>
    </source>
</reference>
<accession>A0A3S9VVX4</accession>
<evidence type="ECO:0000313" key="3">
    <source>
        <dbReference type="Proteomes" id="UP000270673"/>
    </source>
</evidence>
<dbReference type="OrthoDB" id="1099877at2"/>
<protein>
    <submittedName>
        <fullName evidence="2">DUF4959 domain-containing protein</fullName>
    </submittedName>
</protein>
<dbReference type="KEGG" id="buy:D8S85_14820"/>
<proteinExistence type="predicted"/>
<dbReference type="InterPro" id="IPR032527">
    <property type="entry name" value="DUF4959"/>
</dbReference>
<keyword evidence="3" id="KW-1185">Reference proteome</keyword>
<dbReference type="EMBL" id="CP032819">
    <property type="protein sequence ID" value="AZS30692.1"/>
    <property type="molecule type" value="Genomic_DNA"/>
</dbReference>
<dbReference type="AlphaFoldDB" id="A0A3S9VVX4"/>
<name>A0A3S9VVX4_9BACT</name>
<organism evidence="2 3">
    <name type="scientific">Butyricimonas faecalis</name>
    <dbReference type="NCBI Taxonomy" id="2093856"/>
    <lineage>
        <taxon>Bacteria</taxon>
        <taxon>Pseudomonadati</taxon>
        <taxon>Bacteroidota</taxon>
        <taxon>Bacteroidia</taxon>
        <taxon>Bacteroidales</taxon>
        <taxon>Odoribacteraceae</taxon>
        <taxon>Butyricimonas</taxon>
    </lineage>
</organism>
<dbReference type="Pfam" id="PF16323">
    <property type="entry name" value="DUF4959"/>
    <property type="match status" value="1"/>
</dbReference>
<feature type="domain" description="DUF4959" evidence="1">
    <location>
        <begin position="40"/>
        <end position="120"/>
    </location>
</feature>
<gene>
    <name evidence="2" type="ORF">D8S85_14820</name>
</gene>
<evidence type="ECO:0000313" key="2">
    <source>
        <dbReference type="EMBL" id="AZS30692.1"/>
    </source>
</evidence>
<sequence length="462" mass="52243">MVITEIKMKKIIYVLVAIFIAACSKSEDSTFLTDISEDVFSFKPIAGGAIMHYNLPADPEIMGICVRYKDAFGSDMLRSASSICDSIILIGFNEAQSNVPAVVTLCRRDGVESNPINITFGTKDSGPVAFMNNVQVKSGWNGFTVTYNNPENSKGMAHVFYLGINPRTNEPDTILISSFNLEEGEDFIVYQPKQESGKYDIVIRAEDFRGHMVKERVWENIDAITTSKLDASEFEFVCDNIVTSEKDKIGLQYLFDGDTKGTTWWDEEEFDRFHFYSFLAGPNAAGENAHPMYVDMKKNRLTAQLRIYCMLGYMSGKGPDFSAPVYSKAETAGIWYGYYENMLPCKVTVYGCKDDGNSDWESKAWEKIGNFEESPKLAQSLRWTRNAAGSMYNYVRLANKVAMEECDPSYLAIDFDAEQGEGYRYLKIVIDDVFDLPWNPSDINQRNGLEYVAMQELEIYTD</sequence>